<feature type="transmembrane region" description="Helical" evidence="1">
    <location>
        <begin position="55"/>
        <end position="73"/>
    </location>
</feature>
<gene>
    <name evidence="3" type="ORF">PaelaDRAFT_3535</name>
</gene>
<evidence type="ECO:0000313" key="3">
    <source>
        <dbReference type="EMBL" id="EHB63650.1"/>
    </source>
</evidence>
<evidence type="ECO:0000313" key="4">
    <source>
        <dbReference type="Proteomes" id="UP000003891"/>
    </source>
</evidence>
<dbReference type="PATRIC" id="fig|743719.3.peg.3585"/>
<proteinExistence type="predicted"/>
<dbReference type="STRING" id="743719.PaelaDRAFT_3535"/>
<dbReference type="AlphaFoldDB" id="G4HHS4"/>
<keyword evidence="1" id="KW-0812">Transmembrane</keyword>
<dbReference type="EMBL" id="AGIP01000007">
    <property type="protein sequence ID" value="EHB63650.1"/>
    <property type="molecule type" value="Genomic_DNA"/>
</dbReference>
<dbReference type="InterPro" id="IPR025436">
    <property type="entry name" value="DUF4179"/>
</dbReference>
<evidence type="ECO:0000256" key="1">
    <source>
        <dbReference type="SAM" id="Phobius"/>
    </source>
</evidence>
<evidence type="ECO:0000259" key="2">
    <source>
        <dbReference type="Pfam" id="PF13786"/>
    </source>
</evidence>
<name>G4HHS4_9BACL</name>
<keyword evidence="1" id="KW-0472">Membrane</keyword>
<protein>
    <recommendedName>
        <fullName evidence="2">DUF4179 domain-containing protein</fullName>
    </recommendedName>
</protein>
<dbReference type="OrthoDB" id="2770170at2"/>
<dbReference type="Proteomes" id="UP000003891">
    <property type="component" value="Unassembled WGS sequence"/>
</dbReference>
<accession>G4HHS4</accession>
<organism evidence="3 4">
    <name type="scientific">Paenibacillus lactis 154</name>
    <dbReference type="NCBI Taxonomy" id="743719"/>
    <lineage>
        <taxon>Bacteria</taxon>
        <taxon>Bacillati</taxon>
        <taxon>Bacillota</taxon>
        <taxon>Bacilli</taxon>
        <taxon>Bacillales</taxon>
        <taxon>Paenibacillaceae</taxon>
        <taxon>Paenibacillus</taxon>
    </lineage>
</organism>
<feature type="domain" description="DUF4179" evidence="2">
    <location>
        <begin position="47"/>
        <end position="128"/>
    </location>
</feature>
<sequence length="551" mass="61515">MERLENQMKDQMKHSNTVPYPDFDRMWSSIQQGELRTAAGGELAAPRSRSRKRTAIAVSLSVALMATPVYAAVTYDWSNLLSFRAGIETALEQGLGQTIEQSVTRDGITLTLHTAFTDENRTFLLYSLDPGASAKGKSVSFENIGLKDANGKLIKGYYYHQWNEELQVFQGYFETDWVLNERQAEMEFVVENIRFIGDGSQTIAFRPDHPETQTFEIQKDGIGTVTLQSFDQPGDKVLLNSVITFTDPAVQSNSWVRIEATDKEGAGIKETETPVFGAPGASGNYTSQQVFSAASLRAEGTTFQLKYERTLGTADGTWSLGTSLSKKQLEDSSFKEELNIPFTEVPGGTKITEMIVTPTQVRLVLTHEEKFTRAHYMNYKLDVGGKLLNGNVWTVPNQSNKTELRFEMAGLTPESLAQQPLTLIANHRVDEHKGDDNPVVRLTGISTERQTVSSSIGGYPVTWTYYMKDGNLYVESSSTDSAFGGVNQTYYLDGKDREYGRPAILGVFGDGNNQHMDVYENYTGTEQELYIYNYTTTQPDDELRVPIRQGK</sequence>
<dbReference type="Pfam" id="PF13786">
    <property type="entry name" value="DUF4179"/>
    <property type="match status" value="1"/>
</dbReference>
<keyword evidence="1" id="KW-1133">Transmembrane helix</keyword>
<reference evidence="3 4" key="1">
    <citation type="submission" date="2011-09" db="EMBL/GenBank/DDBJ databases">
        <title>The draft genome of Paenibacillus lactis 154.</title>
        <authorList>
            <consortium name="US DOE Joint Genome Institute (JGI-PGF)"/>
            <person name="Lucas S."/>
            <person name="Han J."/>
            <person name="Lapidus A."/>
            <person name="Cheng J.-F."/>
            <person name="Goodwin L."/>
            <person name="Pitluck S."/>
            <person name="Peters L."/>
            <person name="Land M.L."/>
            <person name="Hauser L."/>
            <person name="Siebers A."/>
            <person name="Thelen M."/>
            <person name="Hugenholtz P."/>
            <person name="Allgaier M."/>
            <person name="Woyke T.J."/>
        </authorList>
    </citation>
    <scope>NUCLEOTIDE SEQUENCE [LARGE SCALE GENOMIC DNA]</scope>
    <source>
        <strain evidence="3 4">154</strain>
    </source>
</reference>
<dbReference type="eggNOG" id="ENOG5033SKG">
    <property type="taxonomic scope" value="Bacteria"/>
</dbReference>